<evidence type="ECO:0000313" key="2">
    <source>
        <dbReference type="EMBL" id="OGG43219.1"/>
    </source>
</evidence>
<protein>
    <submittedName>
        <fullName evidence="2">Uncharacterized protein</fullName>
    </submittedName>
</protein>
<keyword evidence="1" id="KW-0472">Membrane</keyword>
<feature type="transmembrane region" description="Helical" evidence="1">
    <location>
        <begin position="7"/>
        <end position="27"/>
    </location>
</feature>
<proteinExistence type="predicted"/>
<organism evidence="2 3">
    <name type="scientific">Candidatus Kaiserbacteria bacterium RIFCSPHIGHO2_01_FULL_48_10</name>
    <dbReference type="NCBI Taxonomy" id="1798476"/>
    <lineage>
        <taxon>Bacteria</taxon>
        <taxon>Candidatus Kaiseribacteriota</taxon>
    </lineage>
</organism>
<keyword evidence="1" id="KW-0812">Transmembrane</keyword>
<accession>A0A1F6C202</accession>
<gene>
    <name evidence="2" type="ORF">A2841_03575</name>
</gene>
<dbReference type="AlphaFoldDB" id="A0A1F6C202"/>
<evidence type="ECO:0000313" key="3">
    <source>
        <dbReference type="Proteomes" id="UP000178249"/>
    </source>
</evidence>
<dbReference type="Proteomes" id="UP000178249">
    <property type="component" value="Unassembled WGS sequence"/>
</dbReference>
<keyword evidence="1" id="KW-1133">Transmembrane helix</keyword>
<evidence type="ECO:0000256" key="1">
    <source>
        <dbReference type="SAM" id="Phobius"/>
    </source>
</evidence>
<name>A0A1F6C202_9BACT</name>
<comment type="caution">
    <text evidence="2">The sequence shown here is derived from an EMBL/GenBank/DDBJ whole genome shotgun (WGS) entry which is preliminary data.</text>
</comment>
<sequence>MSFFSHVLFWIVILLCGLLLIGVWLTWTAENSNSQKAFIAGTTPKPALDGFYKGTVGNQQTAWLGKRFDADSASGINVFDGGGRMNTERQPFKTYYGKGLRDKKLNVLVVDYDIPANSFWLRHIRDEIVQIGKDHYLGKLQFRFIGFTFTLGYFELKINED</sequence>
<reference evidence="2 3" key="1">
    <citation type="journal article" date="2016" name="Nat. Commun.">
        <title>Thousands of microbial genomes shed light on interconnected biogeochemical processes in an aquifer system.</title>
        <authorList>
            <person name="Anantharaman K."/>
            <person name="Brown C.T."/>
            <person name="Hug L.A."/>
            <person name="Sharon I."/>
            <person name="Castelle C.J."/>
            <person name="Probst A.J."/>
            <person name="Thomas B.C."/>
            <person name="Singh A."/>
            <person name="Wilkins M.J."/>
            <person name="Karaoz U."/>
            <person name="Brodie E.L."/>
            <person name="Williams K.H."/>
            <person name="Hubbard S.S."/>
            <person name="Banfield J.F."/>
        </authorList>
    </citation>
    <scope>NUCLEOTIDE SEQUENCE [LARGE SCALE GENOMIC DNA]</scope>
</reference>
<dbReference type="EMBL" id="MFKP01000047">
    <property type="protein sequence ID" value="OGG43219.1"/>
    <property type="molecule type" value="Genomic_DNA"/>
</dbReference>